<name>A0A4D9D0Q1_9STRA</name>
<feature type="compositionally biased region" description="Acidic residues" evidence="10">
    <location>
        <begin position="582"/>
        <end position="591"/>
    </location>
</feature>
<dbReference type="GO" id="GO:0035556">
    <property type="term" value="P:intracellular signal transduction"/>
    <property type="evidence" value="ECO:0007669"/>
    <property type="project" value="TreeGrafter"/>
</dbReference>
<dbReference type="GO" id="GO:0005524">
    <property type="term" value="F:ATP binding"/>
    <property type="evidence" value="ECO:0007669"/>
    <property type="project" value="UniProtKB-UniRule"/>
</dbReference>
<dbReference type="Pfam" id="PF00069">
    <property type="entry name" value="Pkinase"/>
    <property type="match status" value="2"/>
</dbReference>
<dbReference type="PROSITE" id="PS50011">
    <property type="entry name" value="PROTEIN_KINASE_DOM"/>
    <property type="match status" value="1"/>
</dbReference>
<evidence type="ECO:0000256" key="10">
    <source>
        <dbReference type="SAM" id="MobiDB-lite"/>
    </source>
</evidence>
<keyword evidence="3" id="KW-0808">Transferase</keyword>
<dbReference type="EC" id="2.7.11.1" evidence="1"/>
<keyword evidence="5" id="KW-0418">Kinase</keyword>
<dbReference type="InterPro" id="IPR017441">
    <property type="entry name" value="Protein_kinase_ATP_BS"/>
</dbReference>
<gene>
    <name evidence="12" type="ORF">NSK_004459</name>
</gene>
<feature type="compositionally biased region" description="Polar residues" evidence="10">
    <location>
        <begin position="617"/>
        <end position="628"/>
    </location>
</feature>
<dbReference type="PANTHER" id="PTHR24356">
    <property type="entry name" value="SERINE/THREONINE-PROTEIN KINASE"/>
    <property type="match status" value="1"/>
</dbReference>
<feature type="compositionally biased region" description="Basic and acidic residues" evidence="10">
    <location>
        <begin position="592"/>
        <end position="603"/>
    </location>
</feature>
<evidence type="ECO:0000256" key="9">
    <source>
        <dbReference type="PROSITE-ProRule" id="PRU10141"/>
    </source>
</evidence>
<feature type="region of interest" description="Disordered" evidence="10">
    <location>
        <begin position="517"/>
        <end position="641"/>
    </location>
</feature>
<keyword evidence="13" id="KW-1185">Reference proteome</keyword>
<evidence type="ECO:0000259" key="11">
    <source>
        <dbReference type="PROSITE" id="PS50011"/>
    </source>
</evidence>
<reference evidence="12" key="1">
    <citation type="submission" date="2019-01" db="EMBL/GenBank/DDBJ databases">
        <title>Nuclear Genome Assembly of the Microalgal Biofuel strain Nannochloropsis salina CCMP1776.</title>
        <authorList>
            <person name="Hovde B."/>
        </authorList>
    </citation>
    <scope>NUCLEOTIDE SEQUENCE [LARGE SCALE GENOMIC DNA]</scope>
    <source>
        <strain evidence="12">CCMP1776</strain>
    </source>
</reference>
<dbReference type="SUPFAM" id="SSF56112">
    <property type="entry name" value="Protein kinase-like (PK-like)"/>
    <property type="match status" value="1"/>
</dbReference>
<dbReference type="Gene3D" id="3.30.200.20">
    <property type="entry name" value="Phosphorylase Kinase, domain 1"/>
    <property type="match status" value="1"/>
</dbReference>
<sequence>MVMHSTSSPPAREVASASLLWTINADGSRDMEEEEEDEVASPLTLLRRILSCDSCDMTLGFESLSFNQLLSLQASNELRDFADEFDSVTYALFFKLLCAAWKDGRPDVVCITEGLLSYVMAMPEYNSHTASEAVSPELLRSVISRFDGAPEKEHAFLRNFLHLLYRDALKFRPLLRALLARFLAAFIHTGKKTMAVAPVLEVLGHIIKGFASPLTSIHRRLFVSLLLPLHENNDMYEWRDQLPVIQLYHEPLVFCLTQYLERDRGSFALPILRQLLKSWPEKFESNSAKEVLCLHELGALLHYFSDHDFAEALPLLLPRLSHCLASDHSRCVEKALILWKDEAIVGFTKRFASQVIRALLRSVYRDGEKHWNVTVNKMRVLVLKTFQEADGDVFAEVASREGSRRRREEDGRDKGEGVGNKATPAVSSSAHMPPPPRAPASLYAQDAAGWKPPRRTSATVPGGQRRQPPVTITGMAPWAKREGVASDRLRGHLEHGGRQQQPQPPVVVTGVAPWAMDSNVGYLGPGRTVEGGGKSRNMGQRRLSAQPPPRTSLPPPWSSQSDSPLSQPMEESDGRGGQIDAVLEEEEGEAEDGLREVEGEVGRGRGGRLASEGEAPRTSQATTNTRSQPIDPGGSNARGSTIPAALEGAREGLERVLGFMEEFRPASSSEGQAWYKLQLEPTPTLLPEMRFHDLVFGHDLGSGAFSTVRYARHVTKDKTRSDWAEFAVKVIDTARLVELGYEACVNREIAVLRLLSHPGIARMVSSFRWRDGVYLVLEYASKGDLHSYLVARGSLDEDSVRFVAGEVVAALCSVHAAGFVFGDLKPENVVITESGHVKVTDFGACRPLTPAARATLRASRHAIQQLRDGDWRSAKGLVAAGGERTGMGNEVGPRAVQPPGGGAEGRGRGPEGGQGSPPRSPDEHGQDGGGEKEEEDGRIEGTFAYLPPEVVRDGAVPDALSDSWALGCLLFQLLMGRPPVFTEHDTSPDTDIRERVVRFAEGQKVNGDFVFGEAFLNTSRTALTLSDDVKSLIKSLLKVERNERISVEAAAKHAFFTNHGVNVHVLYQGPAVQLVHGAAGPTPDAAWNRRQFSAIWAPLPGKYNFVSKSYTLGPIAETDIERDSLFCYENNKLLEEEKGKTPERCNIGLPLPPKRPDGR</sequence>
<dbReference type="Gene3D" id="1.25.10.10">
    <property type="entry name" value="Leucine-rich Repeat Variant"/>
    <property type="match status" value="1"/>
</dbReference>
<feature type="domain" description="Protein kinase" evidence="11">
    <location>
        <begin position="694"/>
        <end position="1056"/>
    </location>
</feature>
<dbReference type="InterPro" id="IPR002554">
    <property type="entry name" value="PP2A_B56"/>
</dbReference>
<feature type="compositionally biased region" description="Basic and acidic residues" evidence="10">
    <location>
        <begin position="920"/>
        <end position="931"/>
    </location>
</feature>
<dbReference type="SMART" id="SM00220">
    <property type="entry name" value="S_TKc"/>
    <property type="match status" value="1"/>
</dbReference>
<accession>A0A4D9D0Q1</accession>
<dbReference type="AlphaFoldDB" id="A0A4D9D0Q1"/>
<dbReference type="Proteomes" id="UP000355283">
    <property type="component" value="Unassembled WGS sequence"/>
</dbReference>
<comment type="catalytic activity">
    <reaction evidence="8">
        <text>L-seryl-[protein] + ATP = O-phospho-L-seryl-[protein] + ADP + H(+)</text>
        <dbReference type="Rhea" id="RHEA:17989"/>
        <dbReference type="Rhea" id="RHEA-COMP:9863"/>
        <dbReference type="Rhea" id="RHEA-COMP:11604"/>
        <dbReference type="ChEBI" id="CHEBI:15378"/>
        <dbReference type="ChEBI" id="CHEBI:29999"/>
        <dbReference type="ChEBI" id="CHEBI:30616"/>
        <dbReference type="ChEBI" id="CHEBI:83421"/>
        <dbReference type="ChEBI" id="CHEBI:456216"/>
        <dbReference type="EC" id="2.7.11.1"/>
    </reaction>
</comment>
<evidence type="ECO:0000256" key="4">
    <source>
        <dbReference type="ARBA" id="ARBA00022741"/>
    </source>
</evidence>
<dbReference type="Gene3D" id="1.10.510.10">
    <property type="entry name" value="Transferase(Phosphotransferase) domain 1"/>
    <property type="match status" value="1"/>
</dbReference>
<feature type="compositionally biased region" description="Gly residues" evidence="10">
    <location>
        <begin position="899"/>
        <end position="915"/>
    </location>
</feature>
<dbReference type="EMBL" id="SDOX01000019">
    <property type="protein sequence ID" value="TFJ84474.1"/>
    <property type="molecule type" value="Genomic_DNA"/>
</dbReference>
<dbReference type="InterPro" id="IPR011009">
    <property type="entry name" value="Kinase-like_dom_sf"/>
</dbReference>
<evidence type="ECO:0000256" key="1">
    <source>
        <dbReference type="ARBA" id="ARBA00012513"/>
    </source>
</evidence>
<dbReference type="PROSITE" id="PS00107">
    <property type="entry name" value="PROTEIN_KINASE_ATP"/>
    <property type="match status" value="1"/>
</dbReference>
<feature type="region of interest" description="Disordered" evidence="10">
    <location>
        <begin position="398"/>
        <end position="480"/>
    </location>
</feature>
<feature type="binding site" evidence="9">
    <location>
        <position position="729"/>
    </location>
    <ligand>
        <name>ATP</name>
        <dbReference type="ChEBI" id="CHEBI:30616"/>
    </ligand>
</feature>
<dbReference type="PANTHER" id="PTHR24356:SF163">
    <property type="entry name" value="3-PHOSPHOINOSITIDE-DEPENDENT PROTEIN KINASE 1-RELATED"/>
    <property type="match status" value="1"/>
</dbReference>
<protein>
    <recommendedName>
        <fullName evidence="1">non-specific serine/threonine protein kinase</fullName>
        <ecNumber evidence="1">2.7.11.1</ecNumber>
    </recommendedName>
</protein>
<dbReference type="SUPFAM" id="SSF48371">
    <property type="entry name" value="ARM repeat"/>
    <property type="match status" value="1"/>
</dbReference>
<comment type="catalytic activity">
    <reaction evidence="7">
        <text>L-threonyl-[protein] + ATP = O-phospho-L-threonyl-[protein] + ADP + H(+)</text>
        <dbReference type="Rhea" id="RHEA:46608"/>
        <dbReference type="Rhea" id="RHEA-COMP:11060"/>
        <dbReference type="Rhea" id="RHEA-COMP:11605"/>
        <dbReference type="ChEBI" id="CHEBI:15378"/>
        <dbReference type="ChEBI" id="CHEBI:30013"/>
        <dbReference type="ChEBI" id="CHEBI:30616"/>
        <dbReference type="ChEBI" id="CHEBI:61977"/>
        <dbReference type="ChEBI" id="CHEBI:456216"/>
        <dbReference type="EC" id="2.7.11.1"/>
    </reaction>
</comment>
<evidence type="ECO:0000256" key="5">
    <source>
        <dbReference type="ARBA" id="ARBA00022777"/>
    </source>
</evidence>
<dbReference type="OrthoDB" id="347657at2759"/>
<comment type="caution">
    <text evidence="12">The sequence shown here is derived from an EMBL/GenBank/DDBJ whole genome shotgun (WGS) entry which is preliminary data.</text>
</comment>
<evidence type="ECO:0000256" key="3">
    <source>
        <dbReference type="ARBA" id="ARBA00022679"/>
    </source>
</evidence>
<dbReference type="GO" id="GO:0019888">
    <property type="term" value="F:protein phosphatase regulator activity"/>
    <property type="evidence" value="ECO:0007669"/>
    <property type="project" value="InterPro"/>
</dbReference>
<organism evidence="12 13">
    <name type="scientific">Nannochloropsis salina CCMP1776</name>
    <dbReference type="NCBI Taxonomy" id="1027361"/>
    <lineage>
        <taxon>Eukaryota</taxon>
        <taxon>Sar</taxon>
        <taxon>Stramenopiles</taxon>
        <taxon>Ochrophyta</taxon>
        <taxon>Eustigmatophyceae</taxon>
        <taxon>Eustigmatales</taxon>
        <taxon>Monodopsidaceae</taxon>
        <taxon>Microchloropsis</taxon>
        <taxon>Microchloropsis salina</taxon>
    </lineage>
</organism>
<dbReference type="GO" id="GO:0004674">
    <property type="term" value="F:protein serine/threonine kinase activity"/>
    <property type="evidence" value="ECO:0007669"/>
    <property type="project" value="UniProtKB-KW"/>
</dbReference>
<feature type="compositionally biased region" description="Pro residues" evidence="10">
    <location>
        <begin position="546"/>
        <end position="557"/>
    </location>
</feature>
<evidence type="ECO:0000313" key="12">
    <source>
        <dbReference type="EMBL" id="TFJ84474.1"/>
    </source>
</evidence>
<dbReference type="GO" id="GO:0000159">
    <property type="term" value="C:protein phosphatase type 2A complex"/>
    <property type="evidence" value="ECO:0007669"/>
    <property type="project" value="InterPro"/>
</dbReference>
<keyword evidence="4 9" id="KW-0547">Nucleotide-binding</keyword>
<evidence type="ECO:0000256" key="7">
    <source>
        <dbReference type="ARBA" id="ARBA00047899"/>
    </source>
</evidence>
<evidence type="ECO:0000256" key="6">
    <source>
        <dbReference type="ARBA" id="ARBA00022840"/>
    </source>
</evidence>
<dbReference type="Pfam" id="PF01603">
    <property type="entry name" value="B56"/>
    <property type="match status" value="1"/>
</dbReference>
<dbReference type="InterPro" id="IPR011989">
    <property type="entry name" value="ARM-like"/>
</dbReference>
<keyword evidence="2" id="KW-0723">Serine/threonine-protein kinase</keyword>
<feature type="compositionally biased region" description="Basic and acidic residues" evidence="10">
    <location>
        <begin position="398"/>
        <end position="416"/>
    </location>
</feature>
<proteinExistence type="predicted"/>
<evidence type="ECO:0000256" key="8">
    <source>
        <dbReference type="ARBA" id="ARBA00048679"/>
    </source>
</evidence>
<feature type="region of interest" description="Disordered" evidence="10">
    <location>
        <begin position="880"/>
        <end position="938"/>
    </location>
</feature>
<keyword evidence="6 9" id="KW-0067">ATP-binding</keyword>
<dbReference type="InterPro" id="IPR016024">
    <property type="entry name" value="ARM-type_fold"/>
</dbReference>
<evidence type="ECO:0000256" key="2">
    <source>
        <dbReference type="ARBA" id="ARBA00022527"/>
    </source>
</evidence>
<dbReference type="InterPro" id="IPR050236">
    <property type="entry name" value="Ser_Thr_kinase_AGC"/>
</dbReference>
<evidence type="ECO:0000313" key="13">
    <source>
        <dbReference type="Proteomes" id="UP000355283"/>
    </source>
</evidence>
<dbReference type="InterPro" id="IPR000719">
    <property type="entry name" value="Prot_kinase_dom"/>
</dbReference>